<dbReference type="AlphaFoldDB" id="A0A8X6S7D2"/>
<evidence type="ECO:0000256" key="1">
    <source>
        <dbReference type="SAM" id="MobiDB-lite"/>
    </source>
</evidence>
<protein>
    <submittedName>
        <fullName evidence="3">Nucleic-acid-binding protein from transposon X-element</fullName>
    </submittedName>
</protein>
<proteinExistence type="predicted"/>
<evidence type="ECO:0000313" key="4">
    <source>
        <dbReference type="Proteomes" id="UP000887159"/>
    </source>
</evidence>
<evidence type="ECO:0000259" key="2">
    <source>
        <dbReference type="Pfam" id="PF07530"/>
    </source>
</evidence>
<sequence length="518" mass="59005">MSESSDYIELSPSKFDQVSACAKLRDTVTGISALHLSIHGMDGRSPSPGNSFMDMYISGKQAMIRRKEEMVSELQTLPPCTISDCQNHKIPSTSVEEENNFVPSPPVIENKIENKTKINSKTKKKFSKKRKQKGKDSTEEFIFPKKTARPISPTSTQDPIETNNSFSDLEQDVEHPPSIETVTTDVVTPKIPPHPIMLKIKDNFREQIKCISEKFPNLRNRIVNDVVKMFSTDHEEYRKLKHFLETDKDFEFYILKRQKDKPIKAVIKGLPNSALITDITNDLKLIGFNIDSCTQLISKRTKKSLPYFLITLPRNDLNSKIFDIKKLGYLQVKVEGYLVRGITQCFNCNNFYHTAANCFMKPRCLKCGKDHVTRNCHIKERQENPFCINCQDFGHSACYTKCPKFPQPKKGASFSDPIKIKNFSSKRTKEGISFANVVSGEIPNQIPSETENLTANKKEDSSSGFLTQDNNSSDFSQVLELFNTISNLVKKNPKFSTFSLNLKQQIPTKKKPAFWQKL</sequence>
<dbReference type="EMBL" id="BMAU01021236">
    <property type="protein sequence ID" value="GFY03321.1"/>
    <property type="molecule type" value="Genomic_DNA"/>
</dbReference>
<feature type="region of interest" description="Disordered" evidence="1">
    <location>
        <begin position="445"/>
        <end position="469"/>
    </location>
</feature>
<organism evidence="3 4">
    <name type="scientific">Trichonephila clavipes</name>
    <name type="common">Golden silk orbweaver</name>
    <name type="synonym">Nephila clavipes</name>
    <dbReference type="NCBI Taxonomy" id="2585209"/>
    <lineage>
        <taxon>Eukaryota</taxon>
        <taxon>Metazoa</taxon>
        <taxon>Ecdysozoa</taxon>
        <taxon>Arthropoda</taxon>
        <taxon>Chelicerata</taxon>
        <taxon>Arachnida</taxon>
        <taxon>Araneae</taxon>
        <taxon>Araneomorphae</taxon>
        <taxon>Entelegynae</taxon>
        <taxon>Araneoidea</taxon>
        <taxon>Nephilidae</taxon>
        <taxon>Trichonephila</taxon>
    </lineage>
</organism>
<feature type="compositionally biased region" description="Polar residues" evidence="1">
    <location>
        <begin position="445"/>
        <end position="455"/>
    </location>
</feature>
<evidence type="ECO:0000313" key="3">
    <source>
        <dbReference type="EMBL" id="GFY03321.1"/>
    </source>
</evidence>
<dbReference type="Proteomes" id="UP000887159">
    <property type="component" value="Unassembled WGS sequence"/>
</dbReference>
<dbReference type="Pfam" id="PF07530">
    <property type="entry name" value="PRE_C2HC"/>
    <property type="match status" value="1"/>
</dbReference>
<name>A0A8X6S7D2_TRICX</name>
<dbReference type="InterPro" id="IPR006579">
    <property type="entry name" value="Pre_C2HC_dom"/>
</dbReference>
<comment type="caution">
    <text evidence="3">The sequence shown here is derived from an EMBL/GenBank/DDBJ whole genome shotgun (WGS) entry which is preliminary data.</text>
</comment>
<feature type="domain" description="Pre-C2HC" evidence="2">
    <location>
        <begin position="279"/>
        <end position="336"/>
    </location>
</feature>
<reference evidence="3" key="1">
    <citation type="submission" date="2020-08" db="EMBL/GenBank/DDBJ databases">
        <title>Multicomponent nature underlies the extraordinary mechanical properties of spider dragline silk.</title>
        <authorList>
            <person name="Kono N."/>
            <person name="Nakamura H."/>
            <person name="Mori M."/>
            <person name="Yoshida Y."/>
            <person name="Ohtoshi R."/>
            <person name="Malay A.D."/>
            <person name="Moran D.A.P."/>
            <person name="Tomita M."/>
            <person name="Numata K."/>
            <person name="Arakawa K."/>
        </authorList>
    </citation>
    <scope>NUCLEOTIDE SEQUENCE</scope>
</reference>
<gene>
    <name evidence="3" type="primary">ORF1</name>
    <name evidence="3" type="ORF">TNCV_1172791</name>
</gene>
<accession>A0A8X6S7D2</accession>
<keyword evidence="4" id="KW-1185">Reference proteome</keyword>